<evidence type="ECO:0000256" key="2">
    <source>
        <dbReference type="SAM" id="MobiDB-lite"/>
    </source>
</evidence>
<keyword evidence="5" id="KW-1185">Reference proteome</keyword>
<dbReference type="GO" id="GO:0017134">
    <property type="term" value="F:fibroblast growth factor binding"/>
    <property type="evidence" value="ECO:0007669"/>
    <property type="project" value="TreeGrafter"/>
</dbReference>
<evidence type="ECO:0000256" key="1">
    <source>
        <dbReference type="ARBA" id="ARBA00023319"/>
    </source>
</evidence>
<dbReference type="InterPro" id="IPR013151">
    <property type="entry name" value="Immunoglobulin_dom"/>
</dbReference>
<dbReference type="InterPro" id="IPR013783">
    <property type="entry name" value="Ig-like_fold"/>
</dbReference>
<keyword evidence="1" id="KW-0393">Immunoglobulin domain</keyword>
<evidence type="ECO:0000259" key="3">
    <source>
        <dbReference type="PROSITE" id="PS50835"/>
    </source>
</evidence>
<dbReference type="Pfam" id="PF00047">
    <property type="entry name" value="ig"/>
    <property type="match status" value="1"/>
</dbReference>
<protein>
    <recommendedName>
        <fullName evidence="3">Ig-like domain-containing protein</fullName>
    </recommendedName>
</protein>
<dbReference type="Gene3D" id="2.60.40.10">
    <property type="entry name" value="Immunoglobulins"/>
    <property type="match status" value="1"/>
</dbReference>
<proteinExistence type="predicted"/>
<dbReference type="GO" id="GO:0005886">
    <property type="term" value="C:plasma membrane"/>
    <property type="evidence" value="ECO:0007669"/>
    <property type="project" value="TreeGrafter"/>
</dbReference>
<dbReference type="InterPro" id="IPR036179">
    <property type="entry name" value="Ig-like_dom_sf"/>
</dbReference>
<dbReference type="STRING" id="137246.A0A401RY43"/>
<comment type="caution">
    <text evidence="4">The sequence shown here is derived from an EMBL/GenBank/DDBJ whole genome shotgun (WGS) entry which is preliminary data.</text>
</comment>
<dbReference type="InterPro" id="IPR003599">
    <property type="entry name" value="Ig_sub"/>
</dbReference>
<dbReference type="GO" id="GO:0005007">
    <property type="term" value="F:fibroblast growth factor receptor activity"/>
    <property type="evidence" value="ECO:0007669"/>
    <property type="project" value="TreeGrafter"/>
</dbReference>
<dbReference type="AlphaFoldDB" id="A0A401RY43"/>
<dbReference type="SMART" id="SM00409">
    <property type="entry name" value="IG"/>
    <property type="match status" value="1"/>
</dbReference>
<dbReference type="SUPFAM" id="SSF48726">
    <property type="entry name" value="Immunoglobulin"/>
    <property type="match status" value="1"/>
</dbReference>
<dbReference type="OrthoDB" id="5984265at2759"/>
<feature type="region of interest" description="Disordered" evidence="2">
    <location>
        <begin position="216"/>
        <end position="262"/>
    </location>
</feature>
<feature type="compositionally biased region" description="Basic and acidic residues" evidence="2">
    <location>
        <begin position="246"/>
        <end position="259"/>
    </location>
</feature>
<dbReference type="SMART" id="SM00408">
    <property type="entry name" value="IGc2"/>
    <property type="match status" value="1"/>
</dbReference>
<name>A0A401RY43_CHIPU</name>
<dbReference type="Proteomes" id="UP000287033">
    <property type="component" value="Unassembled WGS sequence"/>
</dbReference>
<evidence type="ECO:0000313" key="4">
    <source>
        <dbReference type="EMBL" id="GCC23040.1"/>
    </source>
</evidence>
<organism evidence="4 5">
    <name type="scientific">Chiloscyllium punctatum</name>
    <name type="common">Brownbanded bambooshark</name>
    <name type="synonym">Hemiscyllium punctatum</name>
    <dbReference type="NCBI Taxonomy" id="137246"/>
    <lineage>
        <taxon>Eukaryota</taxon>
        <taxon>Metazoa</taxon>
        <taxon>Chordata</taxon>
        <taxon>Craniata</taxon>
        <taxon>Vertebrata</taxon>
        <taxon>Chondrichthyes</taxon>
        <taxon>Elasmobranchii</taxon>
        <taxon>Galeomorphii</taxon>
        <taxon>Galeoidea</taxon>
        <taxon>Orectolobiformes</taxon>
        <taxon>Hemiscylliidae</taxon>
        <taxon>Chiloscyllium</taxon>
    </lineage>
</organism>
<accession>A0A401RY43</accession>
<dbReference type="EMBL" id="BEZZ01000022">
    <property type="protein sequence ID" value="GCC23040.1"/>
    <property type="molecule type" value="Genomic_DNA"/>
</dbReference>
<dbReference type="PROSITE" id="PS50835">
    <property type="entry name" value="IG_LIKE"/>
    <property type="match status" value="1"/>
</dbReference>
<dbReference type="PANTHER" id="PTHR19890:SF10">
    <property type="entry name" value="FIBROBLAST GROWTH FACTOR RECEPTOR-LIKE 1"/>
    <property type="match status" value="1"/>
</dbReference>
<feature type="compositionally biased region" description="Acidic residues" evidence="2">
    <location>
        <begin position="217"/>
        <end position="245"/>
    </location>
</feature>
<dbReference type="InterPro" id="IPR003598">
    <property type="entry name" value="Ig_sub2"/>
</dbReference>
<dbReference type="InterPro" id="IPR007110">
    <property type="entry name" value="Ig-like_dom"/>
</dbReference>
<gene>
    <name evidence="4" type="ORF">chiPu_0001431</name>
</gene>
<sequence length="278" mass="30514">MRVTSSQKKTPLGSCCADVVGARAATGPVREGETARPIPMGSHFVLEVSPRRKGKTLERWRQERAGGALGTERLQEPRLSLTREGGAARSQTGMIGCVHLVCWAVLGLVSVSTARPALTFPDQDSLKQRLDVEKYPAHPGQTLELRCRLREDVQSIDWTKDGVQLPTNNRTRITAEFLQITSSVREDSGLYTCVTGGPSGSETSRFAVNVSDAVFSVDDDDDDDEDEDEDDEVPDADHDEENDSEETAKGRKEAREYRVAGRPAELSVIGEHLLLDCF</sequence>
<dbReference type="PANTHER" id="PTHR19890">
    <property type="entry name" value="FIBROBLAST GROWTH FACTOR RECEPTOR"/>
    <property type="match status" value="1"/>
</dbReference>
<reference evidence="4 5" key="1">
    <citation type="journal article" date="2018" name="Nat. Ecol. Evol.">
        <title>Shark genomes provide insights into elasmobranch evolution and the origin of vertebrates.</title>
        <authorList>
            <person name="Hara Y"/>
            <person name="Yamaguchi K"/>
            <person name="Onimaru K"/>
            <person name="Kadota M"/>
            <person name="Koyanagi M"/>
            <person name="Keeley SD"/>
            <person name="Tatsumi K"/>
            <person name="Tanaka K"/>
            <person name="Motone F"/>
            <person name="Kageyama Y"/>
            <person name="Nozu R"/>
            <person name="Adachi N"/>
            <person name="Nishimura O"/>
            <person name="Nakagawa R"/>
            <person name="Tanegashima C"/>
            <person name="Kiyatake I"/>
            <person name="Matsumoto R"/>
            <person name="Murakumo K"/>
            <person name="Nishida K"/>
            <person name="Terakita A"/>
            <person name="Kuratani S"/>
            <person name="Sato K"/>
            <person name="Hyodo S Kuraku.S."/>
        </authorList>
    </citation>
    <scope>NUCLEOTIDE SEQUENCE [LARGE SCALE GENOMIC DNA]</scope>
</reference>
<feature type="domain" description="Ig-like" evidence="3">
    <location>
        <begin position="116"/>
        <end position="211"/>
    </location>
</feature>
<dbReference type="InterPro" id="IPR052615">
    <property type="entry name" value="FGFRL"/>
</dbReference>
<evidence type="ECO:0000313" key="5">
    <source>
        <dbReference type="Proteomes" id="UP000287033"/>
    </source>
</evidence>